<accession>A0A109FTM1</accession>
<comment type="caution">
    <text evidence="1">The sequence shown here is derived from an EMBL/GenBank/DDBJ whole genome shotgun (WGS) entry which is preliminary data.</text>
</comment>
<organism evidence="1 2">
    <name type="scientific">Bacillus mycoides</name>
    <dbReference type="NCBI Taxonomy" id="1405"/>
    <lineage>
        <taxon>Bacteria</taxon>
        <taxon>Bacillati</taxon>
        <taxon>Bacillota</taxon>
        <taxon>Bacilli</taxon>
        <taxon>Bacillales</taxon>
        <taxon>Bacillaceae</taxon>
        <taxon>Bacillus</taxon>
        <taxon>Bacillus cereus group</taxon>
    </lineage>
</organism>
<evidence type="ECO:0000313" key="1">
    <source>
        <dbReference type="EMBL" id="KWU54372.1"/>
    </source>
</evidence>
<gene>
    <name evidence="1" type="ORF">AWW70_26925</name>
</gene>
<dbReference type="EMBL" id="LRPH01000101">
    <property type="protein sequence ID" value="KWU54372.1"/>
    <property type="molecule type" value="Genomic_DNA"/>
</dbReference>
<dbReference type="RefSeq" id="WP_060752002.1">
    <property type="nucleotide sequence ID" value="NZ_LRPH01000101.1"/>
</dbReference>
<sequence length="323" mass="36024">MFDSMGNVLYQAFGLKIVSEIPLPELSQLNEKKEMADVQVEITDLSEQWGEYSAEKQKTIVVEDDIVMFHVPQTAIFAIQSGEKITFSPMANAEEDKIRLYILGTCMGALLMQRKILPLHGSVIAIDGKAYALIGDSGAGKSTLASAFLNKGYKLLSDDVIAVSLLNKNTAIVHPSYAQQKLWQESINELGMEVAQFSPLFERETKYAVPVNSQFFPDPLPLAGVIELVKTQGEDIEMTRIEGLARLYKLYRHTFRNSLISKLGLMEWHFETSSNIASGMEIFQVSRPASRFTAHELVEVILNTIQKGSMVDGCPLEKNIIRT</sequence>
<proteinExistence type="predicted"/>
<name>A0A109FTM1_BACMY</name>
<dbReference type="Gene3D" id="3.40.50.300">
    <property type="entry name" value="P-loop containing nucleotide triphosphate hydrolases"/>
    <property type="match status" value="1"/>
</dbReference>
<reference evidence="1 2" key="1">
    <citation type="submission" date="2016-01" db="EMBL/GenBank/DDBJ databases">
        <authorList>
            <person name="McClelland M."/>
            <person name="Jain A."/>
            <person name="Saraogi P."/>
            <person name="Mendelson R."/>
            <person name="Westerman R."/>
            <person name="SanMiguel P."/>
            <person name="Csonka L."/>
        </authorList>
    </citation>
    <scope>NUCLEOTIDE SEQUENCE [LARGE SCALE GENOMIC DNA]</scope>
    <source>
        <strain evidence="1 2">PE8-15</strain>
    </source>
</reference>
<dbReference type="AlphaFoldDB" id="A0A109FTM1"/>
<evidence type="ECO:0000313" key="2">
    <source>
        <dbReference type="Proteomes" id="UP000065797"/>
    </source>
</evidence>
<dbReference type="Proteomes" id="UP000065797">
    <property type="component" value="Unassembled WGS sequence"/>
</dbReference>
<dbReference type="InterPro" id="IPR027417">
    <property type="entry name" value="P-loop_NTPase"/>
</dbReference>
<protein>
    <submittedName>
        <fullName evidence="1">Aldolase</fullName>
    </submittedName>
</protein>
<dbReference type="SUPFAM" id="SSF53795">
    <property type="entry name" value="PEP carboxykinase-like"/>
    <property type="match status" value="1"/>
</dbReference>